<dbReference type="RefSeq" id="WP_192140225.1">
    <property type="nucleotide sequence ID" value="NZ_JACYXZ010000001.1"/>
</dbReference>
<keyword evidence="6 8" id="KW-0472">Membrane</keyword>
<dbReference type="InterPro" id="IPR000390">
    <property type="entry name" value="Small_drug/metabolite_transptr"/>
</dbReference>
<accession>A0A927K464</accession>
<feature type="transmembrane region" description="Helical" evidence="8">
    <location>
        <begin position="31"/>
        <end position="52"/>
    </location>
</feature>
<dbReference type="InterPro" id="IPR045324">
    <property type="entry name" value="Small_multidrug_res"/>
</dbReference>
<reference evidence="9" key="1">
    <citation type="submission" date="2020-09" db="EMBL/GenBank/DDBJ databases">
        <title>Nocardioides sp. strain MJB4 16S ribosomal RNA gene Genome sequencing and assembly.</title>
        <authorList>
            <person name="Kim I."/>
        </authorList>
    </citation>
    <scope>NUCLEOTIDE SEQUENCE</scope>
    <source>
        <strain evidence="9">MJB4</strain>
    </source>
</reference>
<comment type="similarity">
    <text evidence="7">Belongs to the drug/metabolite transporter (DMT) superfamily. Small multidrug resistance (SMR) (TC 2.A.7.1) family.</text>
</comment>
<dbReference type="FunFam" id="1.10.3730.20:FF:000001">
    <property type="entry name" value="Quaternary ammonium compound resistance transporter SugE"/>
    <property type="match status" value="1"/>
</dbReference>
<dbReference type="InterPro" id="IPR037185">
    <property type="entry name" value="EmrE-like"/>
</dbReference>
<dbReference type="PANTHER" id="PTHR30561">
    <property type="entry name" value="SMR FAMILY PROTON-DEPENDENT DRUG EFFLUX TRANSPORTER SUGE"/>
    <property type="match status" value="1"/>
</dbReference>
<feature type="transmembrane region" description="Helical" evidence="8">
    <location>
        <begin position="59"/>
        <end position="81"/>
    </location>
</feature>
<dbReference type="PANTHER" id="PTHR30561:SF1">
    <property type="entry name" value="MULTIDRUG TRANSPORTER EMRE"/>
    <property type="match status" value="1"/>
</dbReference>
<keyword evidence="3" id="KW-1003">Cell membrane</keyword>
<dbReference type="AlphaFoldDB" id="A0A927K464"/>
<keyword evidence="10" id="KW-1185">Reference proteome</keyword>
<keyword evidence="5 8" id="KW-1133">Transmembrane helix</keyword>
<evidence type="ECO:0000256" key="1">
    <source>
        <dbReference type="ARBA" id="ARBA00004651"/>
    </source>
</evidence>
<dbReference type="Pfam" id="PF00893">
    <property type="entry name" value="Multi_Drug_Res"/>
    <property type="match status" value="1"/>
</dbReference>
<keyword evidence="2" id="KW-0813">Transport</keyword>
<evidence type="ECO:0000256" key="8">
    <source>
        <dbReference type="SAM" id="Phobius"/>
    </source>
</evidence>
<protein>
    <submittedName>
        <fullName evidence="9">Multidrug efflux SMR transporter</fullName>
    </submittedName>
</protein>
<organism evidence="9 10">
    <name type="scientific">Nocardioides donggukensis</name>
    <dbReference type="NCBI Taxonomy" id="2774019"/>
    <lineage>
        <taxon>Bacteria</taxon>
        <taxon>Bacillati</taxon>
        <taxon>Actinomycetota</taxon>
        <taxon>Actinomycetes</taxon>
        <taxon>Propionibacteriales</taxon>
        <taxon>Nocardioidaceae</taxon>
        <taxon>Nocardioides</taxon>
    </lineage>
</organism>
<evidence type="ECO:0000256" key="2">
    <source>
        <dbReference type="ARBA" id="ARBA00022448"/>
    </source>
</evidence>
<feature type="transmembrane region" description="Helical" evidence="8">
    <location>
        <begin position="87"/>
        <end position="106"/>
    </location>
</feature>
<dbReference type="Proteomes" id="UP000616839">
    <property type="component" value="Unassembled WGS sequence"/>
</dbReference>
<evidence type="ECO:0000313" key="10">
    <source>
        <dbReference type="Proteomes" id="UP000616839"/>
    </source>
</evidence>
<evidence type="ECO:0000313" key="9">
    <source>
        <dbReference type="EMBL" id="MBD8868523.1"/>
    </source>
</evidence>
<evidence type="ECO:0000256" key="5">
    <source>
        <dbReference type="ARBA" id="ARBA00022989"/>
    </source>
</evidence>
<evidence type="ECO:0000256" key="7">
    <source>
        <dbReference type="RuleBase" id="RU003942"/>
    </source>
</evidence>
<name>A0A927K464_9ACTN</name>
<evidence type="ECO:0000256" key="6">
    <source>
        <dbReference type="ARBA" id="ARBA00023136"/>
    </source>
</evidence>
<dbReference type="GO" id="GO:0022857">
    <property type="term" value="F:transmembrane transporter activity"/>
    <property type="evidence" value="ECO:0007669"/>
    <property type="project" value="InterPro"/>
</dbReference>
<proteinExistence type="inferred from homology"/>
<dbReference type="SUPFAM" id="SSF103481">
    <property type="entry name" value="Multidrug resistance efflux transporter EmrE"/>
    <property type="match status" value="1"/>
</dbReference>
<keyword evidence="4 7" id="KW-0812">Transmembrane</keyword>
<dbReference type="GO" id="GO:0005886">
    <property type="term" value="C:plasma membrane"/>
    <property type="evidence" value="ECO:0007669"/>
    <property type="project" value="UniProtKB-SubCell"/>
</dbReference>
<evidence type="ECO:0000256" key="3">
    <source>
        <dbReference type="ARBA" id="ARBA00022475"/>
    </source>
</evidence>
<comment type="subcellular location">
    <subcellularLocation>
        <location evidence="1 7">Cell membrane</location>
        <topology evidence="1 7">Multi-pass membrane protein</topology>
    </subcellularLocation>
</comment>
<comment type="caution">
    <text evidence="9">The sequence shown here is derived from an EMBL/GenBank/DDBJ whole genome shotgun (WGS) entry which is preliminary data.</text>
</comment>
<dbReference type="Gene3D" id="1.10.3730.20">
    <property type="match status" value="1"/>
</dbReference>
<gene>
    <name evidence="9" type="ORF">IE331_02700</name>
</gene>
<sequence>MGLAYLLLGAAIVVEVAATAALPRAQGFTDPVWSAFVLGGYAVSIWLLAIVVREMPVSVAYAVWSGAGTALVAIVGLTLLGESVGPAKAFFLAMIIAGVVGLNLVAGH</sequence>
<dbReference type="EMBL" id="JACYXZ010000001">
    <property type="protein sequence ID" value="MBD8868523.1"/>
    <property type="molecule type" value="Genomic_DNA"/>
</dbReference>
<evidence type="ECO:0000256" key="4">
    <source>
        <dbReference type="ARBA" id="ARBA00022692"/>
    </source>
</evidence>